<evidence type="ECO:0000313" key="4">
    <source>
        <dbReference type="RefSeq" id="XP_022320310.1"/>
    </source>
</evidence>
<dbReference type="OrthoDB" id="6159149at2759"/>
<feature type="compositionally biased region" description="Low complexity" evidence="1">
    <location>
        <begin position="311"/>
        <end position="329"/>
    </location>
</feature>
<reference evidence="4" key="1">
    <citation type="submission" date="2025-08" db="UniProtKB">
        <authorList>
            <consortium name="RefSeq"/>
        </authorList>
    </citation>
    <scope>IDENTIFICATION</scope>
    <source>
        <tissue evidence="4">Whole sample</tissue>
    </source>
</reference>
<gene>
    <name evidence="4" type="primary">LOC111122720</name>
</gene>
<dbReference type="KEGG" id="cvn:111122720"/>
<keyword evidence="3" id="KW-1185">Reference proteome</keyword>
<feature type="region of interest" description="Disordered" evidence="1">
    <location>
        <begin position="383"/>
        <end position="478"/>
    </location>
</feature>
<dbReference type="AlphaFoldDB" id="A0A8B8CXG5"/>
<evidence type="ECO:0000256" key="2">
    <source>
        <dbReference type="SAM" id="SignalP"/>
    </source>
</evidence>
<organism evidence="3 4">
    <name type="scientific">Crassostrea virginica</name>
    <name type="common">Eastern oyster</name>
    <dbReference type="NCBI Taxonomy" id="6565"/>
    <lineage>
        <taxon>Eukaryota</taxon>
        <taxon>Metazoa</taxon>
        <taxon>Spiralia</taxon>
        <taxon>Lophotrochozoa</taxon>
        <taxon>Mollusca</taxon>
        <taxon>Bivalvia</taxon>
        <taxon>Autobranchia</taxon>
        <taxon>Pteriomorphia</taxon>
        <taxon>Ostreida</taxon>
        <taxon>Ostreoidea</taxon>
        <taxon>Ostreidae</taxon>
        <taxon>Crassostrea</taxon>
    </lineage>
</organism>
<feature type="region of interest" description="Disordered" evidence="1">
    <location>
        <begin position="521"/>
        <end position="563"/>
    </location>
</feature>
<feature type="signal peptide" evidence="2">
    <location>
        <begin position="1"/>
        <end position="20"/>
    </location>
</feature>
<feature type="chain" id="PRO_5034503651" evidence="2">
    <location>
        <begin position="21"/>
        <end position="741"/>
    </location>
</feature>
<dbReference type="RefSeq" id="XP_022320310.1">
    <property type="nucleotide sequence ID" value="XM_022464602.1"/>
</dbReference>
<feature type="compositionally biased region" description="Low complexity" evidence="1">
    <location>
        <begin position="527"/>
        <end position="537"/>
    </location>
</feature>
<feature type="region of interest" description="Disordered" evidence="1">
    <location>
        <begin position="297"/>
        <end position="329"/>
    </location>
</feature>
<name>A0A8B8CXG5_CRAVI</name>
<feature type="compositionally biased region" description="Polar residues" evidence="1">
    <location>
        <begin position="297"/>
        <end position="310"/>
    </location>
</feature>
<evidence type="ECO:0000256" key="1">
    <source>
        <dbReference type="SAM" id="MobiDB-lite"/>
    </source>
</evidence>
<feature type="compositionally biased region" description="Low complexity" evidence="1">
    <location>
        <begin position="392"/>
        <end position="446"/>
    </location>
</feature>
<keyword evidence="2" id="KW-0732">Signal</keyword>
<sequence length="741" mass="81861">MEHLTLSLFVLAVTLSCGLAYVTTSSMKCECTCSPINNPSSKYFAVGNFEASLKPKTEMKTTSTTDAVTRLENKIPAVPPELKESSFKEVDSIPKRERYNYMNNDQKESSVSIIRKRTTVPIVNTYSSKPTVYSSYRSTTYGFVSPTSATILPNKPIQLKISPPSAARTAVRQVSQNTTELKDDTLNEIIDTKRIDEISKTKALTLDDIIFGKVPFDFGTRGIQRIALTDSEIKALKDQPDAQKSSTMNASKMSSTMIASQMTKMSTTGATPSETAAATEFIASEATASKMAALEQKSTMTSVQPETSFQPETPTTPMETATTTVTTTETTATTTMTTTVAPPTLPSTLKTAKPRRGLLPLFRTAYSPVTAEKTEKPNVVTISAEPSTESSTQPTVKTTPASTTTKVTTAPTTTPKPTTTAPTTTKTTPKPTTTTTSEPTTVTTQKPIKRQQSTVRQPSYNVHPSTSAPQNTQKKAVSVISKNQANPSYRFSDSFRKNTIRNLIDAFKPDYMKTLHEDRQVVTPVSRPRQPQQAPQQFVPPPPPQNPPPQNPPPQNPPPQRMAQMTADIPFGHFEKTRTIDVPNHHLVHSMSSLSSMTGQQSVNSHHPTLVVLDQPAQHVAYHLHGQDAAQQANWNPIQEPKKWGESKILLQQQHRKPQQQQHQSMILPNQQQQQQQHQSMLLPNQQAWNSQAQQNSLQKTQVYNPSLAMAEQNHQQQQQQLLNPFPGLQLNKSPIDFRVH</sequence>
<dbReference type="GeneID" id="111122720"/>
<feature type="compositionally biased region" description="Polar residues" evidence="1">
    <location>
        <begin position="450"/>
        <end position="478"/>
    </location>
</feature>
<feature type="compositionally biased region" description="Pro residues" evidence="1">
    <location>
        <begin position="538"/>
        <end position="560"/>
    </location>
</feature>
<proteinExistence type="predicted"/>
<evidence type="ECO:0000313" key="3">
    <source>
        <dbReference type="Proteomes" id="UP000694844"/>
    </source>
</evidence>
<accession>A0A8B8CXG5</accession>
<protein>
    <submittedName>
        <fullName evidence="4">Mucin-5AC-like</fullName>
    </submittedName>
</protein>
<dbReference type="Proteomes" id="UP000694844">
    <property type="component" value="Chromosome 3"/>
</dbReference>